<name>A0A931AS04_9FIRM</name>
<dbReference type="CDD" id="cd11378">
    <property type="entry name" value="DUF296"/>
    <property type="match status" value="1"/>
</dbReference>
<dbReference type="PROSITE" id="PS51742">
    <property type="entry name" value="PPC"/>
    <property type="match status" value="1"/>
</dbReference>
<gene>
    <name evidence="2" type="ORF">I0Q91_01615</name>
</gene>
<keyword evidence="2" id="KW-0238">DNA-binding</keyword>
<reference evidence="2" key="1">
    <citation type="submission" date="2020-11" db="EMBL/GenBank/DDBJ databases">
        <title>Halonatronomonas betainensis gen. nov., sp. nov. a novel haloalkaliphilic representative of the family Halanaerobiacae capable of betaine degradation.</title>
        <authorList>
            <person name="Boltyanskaya Y."/>
            <person name="Kevbrin V."/>
            <person name="Detkova E."/>
            <person name="Grouzdev D.S."/>
            <person name="Koziaeva V."/>
            <person name="Zhilina T."/>
        </authorList>
    </citation>
    <scope>NUCLEOTIDE SEQUENCE</scope>
    <source>
        <strain evidence="2">Z-7014</strain>
    </source>
</reference>
<keyword evidence="3" id="KW-1185">Reference proteome</keyword>
<dbReference type="InterPro" id="IPR005175">
    <property type="entry name" value="PPC_dom"/>
</dbReference>
<dbReference type="Pfam" id="PF03479">
    <property type="entry name" value="PCC"/>
    <property type="match status" value="1"/>
</dbReference>
<dbReference type="SUPFAM" id="SSF117856">
    <property type="entry name" value="AF0104/ALDC/Ptd012-like"/>
    <property type="match status" value="1"/>
</dbReference>
<protein>
    <submittedName>
        <fullName evidence="2">DNA-binding protein</fullName>
    </submittedName>
</protein>
<evidence type="ECO:0000313" key="2">
    <source>
        <dbReference type="EMBL" id="MBF8435765.1"/>
    </source>
</evidence>
<dbReference type="EMBL" id="JADPIE010000001">
    <property type="protein sequence ID" value="MBF8435765.1"/>
    <property type="molecule type" value="Genomic_DNA"/>
</dbReference>
<dbReference type="GO" id="GO:0003677">
    <property type="term" value="F:DNA binding"/>
    <property type="evidence" value="ECO:0007669"/>
    <property type="project" value="UniProtKB-KW"/>
</dbReference>
<evidence type="ECO:0000313" key="3">
    <source>
        <dbReference type="Proteomes" id="UP000621436"/>
    </source>
</evidence>
<dbReference type="PANTHER" id="PTHR34988">
    <property type="entry name" value="PROTEIN, PUTATIVE-RELATED"/>
    <property type="match status" value="1"/>
</dbReference>
<accession>A0A931AS04</accession>
<dbReference type="Gene3D" id="3.30.1330.80">
    <property type="entry name" value="Hypothetical protein, similar to alpha- acetolactate decarboxylase, domain 2"/>
    <property type="match status" value="1"/>
</dbReference>
<feature type="domain" description="PPC" evidence="1">
    <location>
        <begin position="6"/>
        <end position="148"/>
    </location>
</feature>
<sequence length="148" mass="16403">MKYTEADRGRVFVSRLEDGDKIPEDIERMAEKESISSAILFFLGGLQKGSKFVTGPEENNSKEINPIIEELAGISEAVGIGTIFPDEEGKPKLHLHSAAGRKKQTITGCSRAGLKTWLVGEVIILEIINHNLVRKFDAERNLELLNID</sequence>
<comment type="caution">
    <text evidence="2">The sequence shown here is derived from an EMBL/GenBank/DDBJ whole genome shotgun (WGS) entry which is preliminary data.</text>
</comment>
<dbReference type="Proteomes" id="UP000621436">
    <property type="component" value="Unassembled WGS sequence"/>
</dbReference>
<evidence type="ECO:0000259" key="1">
    <source>
        <dbReference type="PROSITE" id="PS51742"/>
    </source>
</evidence>
<proteinExistence type="predicted"/>
<dbReference type="AlphaFoldDB" id="A0A931AS04"/>
<dbReference type="RefSeq" id="WP_270452436.1">
    <property type="nucleotide sequence ID" value="NZ_JADPIE010000001.1"/>
</dbReference>
<dbReference type="PANTHER" id="PTHR34988:SF1">
    <property type="entry name" value="DNA-BINDING PROTEIN"/>
    <property type="match status" value="1"/>
</dbReference>
<organism evidence="2 3">
    <name type="scientific">Halonatronomonas betaini</name>
    <dbReference type="NCBI Taxonomy" id="2778430"/>
    <lineage>
        <taxon>Bacteria</taxon>
        <taxon>Bacillati</taxon>
        <taxon>Bacillota</taxon>
        <taxon>Clostridia</taxon>
        <taxon>Halanaerobiales</taxon>
        <taxon>Halarsenatibacteraceae</taxon>
        <taxon>Halonatronomonas</taxon>
    </lineage>
</organism>